<proteinExistence type="predicted"/>
<sequence length="44" mass="4615">MDIASADHCLMFHGDPSNDEGRITGISALTTAFGATFSKWSASP</sequence>
<organism evidence="1 2">
    <name type="scientific">Araneus ventricosus</name>
    <name type="common">Orbweaver spider</name>
    <name type="synonym">Epeira ventricosa</name>
    <dbReference type="NCBI Taxonomy" id="182803"/>
    <lineage>
        <taxon>Eukaryota</taxon>
        <taxon>Metazoa</taxon>
        <taxon>Ecdysozoa</taxon>
        <taxon>Arthropoda</taxon>
        <taxon>Chelicerata</taxon>
        <taxon>Arachnida</taxon>
        <taxon>Araneae</taxon>
        <taxon>Araneomorphae</taxon>
        <taxon>Entelegynae</taxon>
        <taxon>Araneoidea</taxon>
        <taxon>Araneidae</taxon>
        <taxon>Araneus</taxon>
    </lineage>
</organism>
<dbReference type="Proteomes" id="UP000499080">
    <property type="component" value="Unassembled WGS sequence"/>
</dbReference>
<feature type="non-terminal residue" evidence="1">
    <location>
        <position position="44"/>
    </location>
</feature>
<evidence type="ECO:0000313" key="2">
    <source>
        <dbReference type="Proteomes" id="UP000499080"/>
    </source>
</evidence>
<reference evidence="1 2" key="1">
    <citation type="journal article" date="2019" name="Sci. Rep.">
        <title>Orb-weaving spider Araneus ventricosus genome elucidates the spidroin gene catalogue.</title>
        <authorList>
            <person name="Kono N."/>
            <person name="Nakamura H."/>
            <person name="Ohtoshi R."/>
            <person name="Moran D.A.P."/>
            <person name="Shinohara A."/>
            <person name="Yoshida Y."/>
            <person name="Fujiwara M."/>
            <person name="Mori M."/>
            <person name="Tomita M."/>
            <person name="Arakawa K."/>
        </authorList>
    </citation>
    <scope>NUCLEOTIDE SEQUENCE [LARGE SCALE GENOMIC DNA]</scope>
</reference>
<comment type="caution">
    <text evidence="1">The sequence shown here is derived from an EMBL/GenBank/DDBJ whole genome shotgun (WGS) entry which is preliminary data.</text>
</comment>
<protein>
    <submittedName>
        <fullName evidence="1">Uncharacterized protein</fullName>
    </submittedName>
</protein>
<dbReference type="AlphaFoldDB" id="A0A4Y2EES7"/>
<name>A0A4Y2EES7_ARAVE</name>
<keyword evidence="2" id="KW-1185">Reference proteome</keyword>
<evidence type="ECO:0000313" key="1">
    <source>
        <dbReference type="EMBL" id="GBM26334.1"/>
    </source>
</evidence>
<accession>A0A4Y2EES7</accession>
<dbReference type="EMBL" id="BGPR01000558">
    <property type="protein sequence ID" value="GBM26334.1"/>
    <property type="molecule type" value="Genomic_DNA"/>
</dbReference>
<gene>
    <name evidence="1" type="ORF">AVEN_239338_1</name>
</gene>